<dbReference type="AlphaFoldDB" id="A0A0E9PZQ5"/>
<evidence type="ECO:0000313" key="1">
    <source>
        <dbReference type="EMBL" id="JAH09732.1"/>
    </source>
</evidence>
<reference evidence="1" key="2">
    <citation type="journal article" date="2015" name="Fish Shellfish Immunol.">
        <title>Early steps in the European eel (Anguilla anguilla)-Vibrio vulnificus interaction in the gills: Role of the RtxA13 toxin.</title>
        <authorList>
            <person name="Callol A."/>
            <person name="Pajuelo D."/>
            <person name="Ebbesson L."/>
            <person name="Teles M."/>
            <person name="MacKenzie S."/>
            <person name="Amaro C."/>
        </authorList>
    </citation>
    <scope>NUCLEOTIDE SEQUENCE</scope>
</reference>
<organism evidence="1">
    <name type="scientific">Anguilla anguilla</name>
    <name type="common">European freshwater eel</name>
    <name type="synonym">Muraena anguilla</name>
    <dbReference type="NCBI Taxonomy" id="7936"/>
    <lineage>
        <taxon>Eukaryota</taxon>
        <taxon>Metazoa</taxon>
        <taxon>Chordata</taxon>
        <taxon>Craniata</taxon>
        <taxon>Vertebrata</taxon>
        <taxon>Euteleostomi</taxon>
        <taxon>Actinopterygii</taxon>
        <taxon>Neopterygii</taxon>
        <taxon>Teleostei</taxon>
        <taxon>Anguilliformes</taxon>
        <taxon>Anguillidae</taxon>
        <taxon>Anguilla</taxon>
    </lineage>
</organism>
<name>A0A0E9PZQ5_ANGAN</name>
<proteinExistence type="predicted"/>
<reference evidence="1" key="1">
    <citation type="submission" date="2014-11" db="EMBL/GenBank/DDBJ databases">
        <authorList>
            <person name="Amaro Gonzalez C."/>
        </authorList>
    </citation>
    <scope>NUCLEOTIDE SEQUENCE</scope>
</reference>
<accession>A0A0E9PZQ5</accession>
<protein>
    <submittedName>
        <fullName evidence="1">Uncharacterized protein</fullName>
    </submittedName>
</protein>
<dbReference type="EMBL" id="GBXM01098845">
    <property type="protein sequence ID" value="JAH09732.1"/>
    <property type="molecule type" value="Transcribed_RNA"/>
</dbReference>
<sequence>MNTGANQQRGMPIAVRWICELCIKTNLFLG</sequence>